<feature type="signal peptide" evidence="1">
    <location>
        <begin position="1"/>
        <end position="25"/>
    </location>
</feature>
<keyword evidence="1" id="KW-0732">Signal</keyword>
<evidence type="ECO:0000256" key="1">
    <source>
        <dbReference type="SAM" id="SignalP"/>
    </source>
</evidence>
<accession>A0A5C7ETQ6</accession>
<comment type="caution">
    <text evidence="2">The sequence shown here is derived from an EMBL/GenBank/DDBJ whole genome shotgun (WGS) entry which is preliminary data.</text>
</comment>
<dbReference type="InParanoid" id="A0A5C7ETQ6"/>
<name>A0A5C7ETQ6_9PROT</name>
<reference evidence="2 3" key="1">
    <citation type="submission" date="2019-08" db="EMBL/GenBank/DDBJ databases">
        <title>Pelomicrobium methylotrophicum gen. nov., sp. nov. a moderately thermophilic, facultatively anaerobic, lithoautotrophic and methylotrophic bacterium isolated from a terrestrial mud volcano.</title>
        <authorList>
            <person name="Slobodkina G.B."/>
            <person name="Merkel A.Y."/>
            <person name="Slobodkin A.I."/>
        </authorList>
    </citation>
    <scope>NUCLEOTIDE SEQUENCE [LARGE SCALE GENOMIC DNA]</scope>
    <source>
        <strain evidence="2 3">SM250</strain>
    </source>
</reference>
<proteinExistence type="predicted"/>
<gene>
    <name evidence="2" type="ORF">FR698_09500</name>
</gene>
<organism evidence="2 3">
    <name type="scientific">Pelomicrobium methylotrophicum</name>
    <dbReference type="NCBI Taxonomy" id="2602750"/>
    <lineage>
        <taxon>Bacteria</taxon>
        <taxon>Pseudomonadati</taxon>
        <taxon>Pseudomonadota</taxon>
        <taxon>Hydrogenophilia</taxon>
        <taxon>Hydrogenophilia incertae sedis</taxon>
        <taxon>Pelomicrobium</taxon>
    </lineage>
</organism>
<sequence length="501" mass="54323">MRALARFFLSIFIATTLISPMKATAAVGQFNATWFNMRLGTPANWTEVTYPGDNWQSIAELEPGVLPDTFDVRMIQGERWITVGREELGAAGLDSKRLSDLVKAFPAGHVMVFGRYSPQTAQLRVNAVKVEKGIDGKIRVMISDFTPHHGERWRASRNYLTQQELADPARPGYNPFAQFRGDTTDPVFHNINLSGALVAVGHAMQYTRSFVGMLAVTEPRFEQEVRKSGGALRKKVTTIVRGYAKPRWYVALPKELQPRGFTAQICVIPRATSCDAIEHVAPAGVSFEPWTGGNMPEMEDLLSVWSQTKTSWSVLAFAVLTAVLVGFAAYVTPTLFAGSATWVGTGALGTSVTDAALIGAAAGGIYGAGTIIDRGGSWTSPQDGMFGATDSGWMDPATPGSEPERMLTEAIRARHVNGTMEGGLTGVRELYAGNCPIGWTSDQCKAAGYRSGIAPRTDTWAAMNTVRWLRDNYERCKSLGYTGAELQRCAAPGPYNAAAPY</sequence>
<evidence type="ECO:0000313" key="2">
    <source>
        <dbReference type="EMBL" id="TXF11564.1"/>
    </source>
</evidence>
<dbReference type="OrthoDB" id="9831046at2"/>
<feature type="chain" id="PRO_5022771425" evidence="1">
    <location>
        <begin position="26"/>
        <end position="501"/>
    </location>
</feature>
<dbReference type="EMBL" id="VPFL01000012">
    <property type="protein sequence ID" value="TXF11564.1"/>
    <property type="molecule type" value="Genomic_DNA"/>
</dbReference>
<keyword evidence="3" id="KW-1185">Reference proteome</keyword>
<dbReference type="RefSeq" id="WP_147799963.1">
    <property type="nucleotide sequence ID" value="NZ_VPFL01000012.1"/>
</dbReference>
<dbReference type="AlphaFoldDB" id="A0A5C7ETQ6"/>
<protein>
    <submittedName>
        <fullName evidence="2">Uncharacterized protein</fullName>
    </submittedName>
</protein>
<evidence type="ECO:0000313" key="3">
    <source>
        <dbReference type="Proteomes" id="UP000321201"/>
    </source>
</evidence>
<dbReference type="Proteomes" id="UP000321201">
    <property type="component" value="Unassembled WGS sequence"/>
</dbReference>